<name>A0A0G0YWU4_9BACT</name>
<keyword evidence="2 8" id="KW-0699">rRNA-binding</keyword>
<dbReference type="SUPFAM" id="SSF54814">
    <property type="entry name" value="Prokaryotic type KH domain (KH-domain type II)"/>
    <property type="match status" value="1"/>
</dbReference>
<dbReference type="FunFam" id="3.30.300.20:FF:000001">
    <property type="entry name" value="30S ribosomal protein S3"/>
    <property type="match status" value="1"/>
</dbReference>
<dbReference type="GO" id="GO:0003729">
    <property type="term" value="F:mRNA binding"/>
    <property type="evidence" value="ECO:0007669"/>
    <property type="project" value="UniProtKB-UniRule"/>
</dbReference>
<dbReference type="NCBIfam" id="TIGR01009">
    <property type="entry name" value="rpsC_bact"/>
    <property type="match status" value="1"/>
</dbReference>
<dbReference type="PANTHER" id="PTHR11760:SF19">
    <property type="entry name" value="SMALL RIBOSOMAL SUBUNIT PROTEIN US3C"/>
    <property type="match status" value="1"/>
</dbReference>
<dbReference type="PATRIC" id="fig|1618677.3.peg.596"/>
<dbReference type="Pfam" id="PF00189">
    <property type="entry name" value="Ribosomal_S3_C"/>
    <property type="match status" value="1"/>
</dbReference>
<proteinExistence type="inferred from homology"/>
<dbReference type="PROSITE" id="PS00548">
    <property type="entry name" value="RIBOSOMAL_S3"/>
    <property type="match status" value="1"/>
</dbReference>
<dbReference type="Gene3D" id="3.30.300.20">
    <property type="match status" value="1"/>
</dbReference>
<dbReference type="InterPro" id="IPR009019">
    <property type="entry name" value="KH_sf_prok-type"/>
</dbReference>
<dbReference type="PANTHER" id="PTHR11760">
    <property type="entry name" value="30S/40S RIBOSOMAL PROTEIN S3"/>
    <property type="match status" value="1"/>
</dbReference>
<organism evidence="11 12">
    <name type="scientific">Candidatus Kuenenbacteria bacterium GW2011_GWA2_42_15</name>
    <dbReference type="NCBI Taxonomy" id="1618677"/>
    <lineage>
        <taxon>Bacteria</taxon>
        <taxon>Candidatus Kueneniibacteriota</taxon>
    </lineage>
</organism>
<gene>
    <name evidence="8" type="primary">rpsC</name>
    <name evidence="11" type="ORF">UV02_C0033G0008</name>
</gene>
<keyword evidence="5 8" id="KW-0687">Ribonucleoprotein</keyword>
<dbReference type="PROSITE" id="PS50084">
    <property type="entry name" value="KH_TYPE_1"/>
    <property type="match status" value="1"/>
</dbReference>
<dbReference type="SUPFAM" id="SSF54821">
    <property type="entry name" value="Ribosomal protein S3 C-terminal domain"/>
    <property type="match status" value="1"/>
</dbReference>
<evidence type="ECO:0000256" key="9">
    <source>
        <dbReference type="RuleBase" id="RU003624"/>
    </source>
</evidence>
<dbReference type="EMBL" id="LCCW01000033">
    <property type="protein sequence ID" value="KKS41069.1"/>
    <property type="molecule type" value="Genomic_DNA"/>
</dbReference>
<protein>
    <recommendedName>
        <fullName evidence="7 8">Small ribosomal subunit protein uS3</fullName>
    </recommendedName>
</protein>
<evidence type="ECO:0000256" key="5">
    <source>
        <dbReference type="ARBA" id="ARBA00023274"/>
    </source>
</evidence>
<dbReference type="Proteomes" id="UP000034516">
    <property type="component" value="Unassembled WGS sequence"/>
</dbReference>
<dbReference type="PROSITE" id="PS50823">
    <property type="entry name" value="KH_TYPE_2"/>
    <property type="match status" value="1"/>
</dbReference>
<keyword evidence="4 8" id="KW-0689">Ribosomal protein</keyword>
<dbReference type="AlphaFoldDB" id="A0A0G0YWU4"/>
<dbReference type="InterPro" id="IPR015946">
    <property type="entry name" value="KH_dom-like_a/b"/>
</dbReference>
<feature type="domain" description="KH type-2" evidence="10">
    <location>
        <begin position="38"/>
        <end position="110"/>
    </location>
</feature>
<dbReference type="CDD" id="cd02412">
    <property type="entry name" value="KH-II_30S_S3"/>
    <property type="match status" value="1"/>
</dbReference>
<dbReference type="Gene3D" id="3.30.1140.32">
    <property type="entry name" value="Ribosomal protein S3, C-terminal domain"/>
    <property type="match status" value="1"/>
</dbReference>
<evidence type="ECO:0000256" key="2">
    <source>
        <dbReference type="ARBA" id="ARBA00022730"/>
    </source>
</evidence>
<dbReference type="InterPro" id="IPR036419">
    <property type="entry name" value="Ribosomal_S3_C_sf"/>
</dbReference>
<evidence type="ECO:0000256" key="1">
    <source>
        <dbReference type="ARBA" id="ARBA00010761"/>
    </source>
</evidence>
<evidence type="ECO:0000256" key="7">
    <source>
        <dbReference type="ARBA" id="ARBA00035257"/>
    </source>
</evidence>
<dbReference type="InterPro" id="IPR018280">
    <property type="entry name" value="Ribosomal_uS3_CS"/>
</dbReference>
<accession>A0A0G0YWU4</accession>
<dbReference type="Pfam" id="PF07650">
    <property type="entry name" value="KH_2"/>
    <property type="match status" value="1"/>
</dbReference>
<comment type="subunit">
    <text evidence="8">Part of the 30S ribosomal subunit. Forms a tight complex with proteins S10 and S14.</text>
</comment>
<comment type="similarity">
    <text evidence="1 8 9">Belongs to the universal ribosomal protein uS3 family.</text>
</comment>
<evidence type="ECO:0000313" key="11">
    <source>
        <dbReference type="EMBL" id="KKS41069.1"/>
    </source>
</evidence>
<dbReference type="InterPro" id="IPR005704">
    <property type="entry name" value="Ribosomal_uS3_bac-typ"/>
</dbReference>
<dbReference type="InterPro" id="IPR057258">
    <property type="entry name" value="Ribosomal_uS3"/>
</dbReference>
<keyword evidence="3 8" id="KW-0694">RNA-binding</keyword>
<dbReference type="GO" id="GO:0019843">
    <property type="term" value="F:rRNA binding"/>
    <property type="evidence" value="ECO:0007669"/>
    <property type="project" value="UniProtKB-UniRule"/>
</dbReference>
<dbReference type="GO" id="GO:0006412">
    <property type="term" value="P:translation"/>
    <property type="evidence" value="ECO:0007669"/>
    <property type="project" value="UniProtKB-UniRule"/>
</dbReference>
<dbReference type="GO" id="GO:0003735">
    <property type="term" value="F:structural constituent of ribosome"/>
    <property type="evidence" value="ECO:0007669"/>
    <property type="project" value="InterPro"/>
</dbReference>
<comment type="function">
    <text evidence="6 8">Binds the lower part of the 30S subunit head. Binds mRNA in the 70S ribosome, positioning it for translation.</text>
</comment>
<dbReference type="InterPro" id="IPR001351">
    <property type="entry name" value="Ribosomal_uS3_C"/>
</dbReference>
<dbReference type="GO" id="GO:0022627">
    <property type="term" value="C:cytosolic small ribosomal subunit"/>
    <property type="evidence" value="ECO:0007669"/>
    <property type="project" value="TreeGrafter"/>
</dbReference>
<evidence type="ECO:0000259" key="10">
    <source>
        <dbReference type="PROSITE" id="PS50823"/>
    </source>
</evidence>
<sequence length="218" mass="24304">MGQKVNPKIFRIGITGTWNSKWFSGKNYAAKLEADVKIRKFLESKLKEASIDSVVIDRTADTLEININTARPGVIIGRGGASIEELKNHITKKIVRNKKIKIQINIKEVPKPNLSARIIAQNIALDLEKRIPHRKTMKKYIEQVMKSGGLGVKIHCSGRLGGAEIARRETLAEGKIPLHTLRADIDYARLAAHTTYGAIGIKVWIYKGDVFNTANNIK</sequence>
<dbReference type="InterPro" id="IPR004044">
    <property type="entry name" value="KH_dom_type_2"/>
</dbReference>
<evidence type="ECO:0000256" key="8">
    <source>
        <dbReference type="HAMAP-Rule" id="MF_01309"/>
    </source>
</evidence>
<comment type="caution">
    <text evidence="11">The sequence shown here is derived from an EMBL/GenBank/DDBJ whole genome shotgun (WGS) entry which is preliminary data.</text>
</comment>
<reference evidence="11 12" key="1">
    <citation type="journal article" date="2015" name="Nature">
        <title>rRNA introns, odd ribosomes, and small enigmatic genomes across a large radiation of phyla.</title>
        <authorList>
            <person name="Brown C.T."/>
            <person name="Hug L.A."/>
            <person name="Thomas B.C."/>
            <person name="Sharon I."/>
            <person name="Castelle C.J."/>
            <person name="Singh A."/>
            <person name="Wilkins M.J."/>
            <person name="Williams K.H."/>
            <person name="Banfield J.F."/>
        </authorList>
    </citation>
    <scope>NUCLEOTIDE SEQUENCE [LARGE SCALE GENOMIC DNA]</scope>
</reference>
<evidence type="ECO:0000256" key="3">
    <source>
        <dbReference type="ARBA" id="ARBA00022884"/>
    </source>
</evidence>
<evidence type="ECO:0000313" key="12">
    <source>
        <dbReference type="Proteomes" id="UP000034516"/>
    </source>
</evidence>
<evidence type="ECO:0000256" key="6">
    <source>
        <dbReference type="ARBA" id="ARBA00024998"/>
    </source>
</evidence>
<dbReference type="HAMAP" id="MF_01309_B">
    <property type="entry name" value="Ribosomal_uS3_B"/>
    <property type="match status" value="1"/>
</dbReference>
<evidence type="ECO:0000256" key="4">
    <source>
        <dbReference type="ARBA" id="ARBA00022980"/>
    </source>
</evidence>